<dbReference type="RefSeq" id="WP_054986847.1">
    <property type="nucleotide sequence ID" value="NZ_CP092918.1"/>
</dbReference>
<comment type="caution">
    <text evidence="1">The sequence shown here is derived from an EMBL/GenBank/DDBJ whole genome shotgun (WGS) entry which is preliminary data.</text>
</comment>
<sequence>MFSLLFKTSKQEKEILESLRGLKTLRVSDRGGMSIDPQEILESKGFREASEKAKKTVANG</sequence>
<organism evidence="1 2">
    <name type="scientific">Pseudomonas syringae pv. helianthi</name>
    <dbReference type="NCBI Taxonomy" id="251654"/>
    <lineage>
        <taxon>Bacteria</taxon>
        <taxon>Pseudomonadati</taxon>
        <taxon>Pseudomonadota</taxon>
        <taxon>Gammaproteobacteria</taxon>
        <taxon>Pseudomonadales</taxon>
        <taxon>Pseudomonadaceae</taxon>
        <taxon>Pseudomonas</taxon>
    </lineage>
</organism>
<dbReference type="AlphaFoldDB" id="A0A0N8RMV7"/>
<protein>
    <submittedName>
        <fullName evidence="1">Uncharacterized protein</fullName>
    </submittedName>
</protein>
<name>A0A0N8RMV7_9PSED</name>
<dbReference type="EMBL" id="LJQM01000164">
    <property type="protein sequence ID" value="KPX43863.1"/>
    <property type="molecule type" value="Genomic_DNA"/>
</dbReference>
<dbReference type="PATRIC" id="fig|251654.3.peg.2718"/>
<dbReference type="Proteomes" id="UP000050557">
    <property type="component" value="Unassembled WGS sequence"/>
</dbReference>
<reference evidence="1 2" key="1">
    <citation type="submission" date="2015-09" db="EMBL/GenBank/DDBJ databases">
        <title>Genome announcement of multiple Pseudomonas syringae strains.</title>
        <authorList>
            <person name="Thakur S."/>
            <person name="Wang P.W."/>
            <person name="Gong Y."/>
            <person name="Weir B.S."/>
            <person name="Guttman D.S."/>
        </authorList>
    </citation>
    <scope>NUCLEOTIDE SEQUENCE [LARGE SCALE GENOMIC DNA]</scope>
    <source>
        <strain evidence="1 2">ICMP4531</strain>
    </source>
</reference>
<gene>
    <name evidence="1" type="ORF">ALO68_02083</name>
</gene>
<proteinExistence type="predicted"/>
<evidence type="ECO:0000313" key="2">
    <source>
        <dbReference type="Proteomes" id="UP000050557"/>
    </source>
</evidence>
<accession>A0A0N8RMV7</accession>
<dbReference type="GeneID" id="96217087"/>
<evidence type="ECO:0000313" key="1">
    <source>
        <dbReference type="EMBL" id="KPX43863.1"/>
    </source>
</evidence>